<accession>A0A1M6BSS0</accession>
<evidence type="ECO:0000256" key="1">
    <source>
        <dbReference type="SAM" id="Phobius"/>
    </source>
</evidence>
<dbReference type="InterPro" id="IPR011047">
    <property type="entry name" value="Quinoprotein_ADH-like_sf"/>
</dbReference>
<dbReference type="EMBL" id="FQZU01000001">
    <property type="protein sequence ID" value="SHI51757.1"/>
    <property type="molecule type" value="Genomic_DNA"/>
</dbReference>
<gene>
    <name evidence="2" type="ORF">SAMN02745216_00061</name>
</gene>
<protein>
    <submittedName>
        <fullName evidence="2">Uncharacterized protein</fullName>
    </submittedName>
</protein>
<sequence length="482" mass="55187">MRIVKSIIRYLFILTASTAVFLFVLKEMAAAGWEETVLDLIFLLVLAFVVHQSKLSKILIIKEIPAIAYFSCAFFSYSIMAFLFIGSPLWGAVFLAASISVFIFLKAVMRRKGKRIGFNVFSLINFAVFLIALFSFPNLGHLSYDDMDREKWDRAGLERPGVNWLAKSLPMEDGFQAIYPMGETELVKRFDPYMIHVIENDAVLISYERRKRIDKINLKTHSLQYFFREGGRRPFFFLSPDNKKLYTGSFYDSPPNRKMFEVRVEDMSMQREIPFGNALNGEKSPVFNGFRIGSAIGEQKYVCTFQGDIFTLGEGNKVENSFTSASWGIYNHFSFSQELNRIYAPSFPWRLYSISMRPLELKAERFLLLGMWTVPIVKQNEVATNGAFSVLILDSETLETKRKIYTGFGIRCLDYDPMRNWIYVAKYFSGELEVYDLGSGEKIGELEVGPLLRCVCYSPATDRIYTGSSTGVLEISPEIFSK</sequence>
<evidence type="ECO:0000313" key="3">
    <source>
        <dbReference type="Proteomes" id="UP000183994"/>
    </source>
</evidence>
<feature type="transmembrane region" description="Helical" evidence="1">
    <location>
        <begin position="67"/>
        <end position="85"/>
    </location>
</feature>
<reference evidence="3" key="1">
    <citation type="submission" date="2016-11" db="EMBL/GenBank/DDBJ databases">
        <authorList>
            <person name="Varghese N."/>
            <person name="Submissions S."/>
        </authorList>
    </citation>
    <scope>NUCLEOTIDE SEQUENCE [LARGE SCALE GENOMIC DNA]</scope>
    <source>
        <strain evidence="3">DSM 16219</strain>
    </source>
</reference>
<feature type="transmembrane region" description="Helical" evidence="1">
    <location>
        <begin position="91"/>
        <end position="109"/>
    </location>
</feature>
<dbReference type="RefSeq" id="WP_073471776.1">
    <property type="nucleotide sequence ID" value="NZ_FQZU01000001.1"/>
</dbReference>
<feature type="transmembrane region" description="Helical" evidence="1">
    <location>
        <begin position="116"/>
        <end position="136"/>
    </location>
</feature>
<organism evidence="2 3">
    <name type="scientific">Desulfatibacillum alkenivorans DSM 16219</name>
    <dbReference type="NCBI Taxonomy" id="1121393"/>
    <lineage>
        <taxon>Bacteria</taxon>
        <taxon>Pseudomonadati</taxon>
        <taxon>Thermodesulfobacteriota</taxon>
        <taxon>Desulfobacteria</taxon>
        <taxon>Desulfobacterales</taxon>
        <taxon>Desulfatibacillaceae</taxon>
        <taxon>Desulfatibacillum</taxon>
    </lineage>
</organism>
<dbReference type="Proteomes" id="UP000183994">
    <property type="component" value="Unassembled WGS sequence"/>
</dbReference>
<keyword evidence="3" id="KW-1185">Reference proteome</keyword>
<keyword evidence="1" id="KW-0812">Transmembrane</keyword>
<proteinExistence type="predicted"/>
<dbReference type="AlphaFoldDB" id="A0A1M6BSS0"/>
<keyword evidence="1" id="KW-0472">Membrane</keyword>
<dbReference type="Gene3D" id="2.130.10.10">
    <property type="entry name" value="YVTN repeat-like/Quinoprotein amine dehydrogenase"/>
    <property type="match status" value="1"/>
</dbReference>
<dbReference type="SUPFAM" id="SSF50998">
    <property type="entry name" value="Quinoprotein alcohol dehydrogenase-like"/>
    <property type="match status" value="1"/>
</dbReference>
<keyword evidence="1" id="KW-1133">Transmembrane helix</keyword>
<dbReference type="STRING" id="1121393.SAMN02745216_00061"/>
<feature type="transmembrane region" description="Helical" evidence="1">
    <location>
        <begin position="37"/>
        <end position="55"/>
    </location>
</feature>
<name>A0A1M6BSS0_9BACT</name>
<evidence type="ECO:0000313" key="2">
    <source>
        <dbReference type="EMBL" id="SHI51757.1"/>
    </source>
</evidence>
<dbReference type="OrthoDB" id="9937289at2"/>
<feature type="transmembrane region" description="Helical" evidence="1">
    <location>
        <begin position="7"/>
        <end position="25"/>
    </location>
</feature>
<dbReference type="InterPro" id="IPR015943">
    <property type="entry name" value="WD40/YVTN_repeat-like_dom_sf"/>
</dbReference>